<dbReference type="AlphaFoldDB" id="A0AAU9L632"/>
<dbReference type="GO" id="GO:0003676">
    <property type="term" value="F:nucleic acid binding"/>
    <property type="evidence" value="ECO:0007669"/>
    <property type="project" value="InterPro"/>
</dbReference>
<proteinExistence type="inferred from homology"/>
<evidence type="ECO:0000256" key="1">
    <source>
        <dbReference type="PROSITE-ProRule" id="PRU00489"/>
    </source>
</evidence>
<dbReference type="PROSITE" id="PS51143">
    <property type="entry name" value="MT_A70"/>
    <property type="match status" value="1"/>
</dbReference>
<dbReference type="InterPro" id="IPR007757">
    <property type="entry name" value="MT-A70-like"/>
</dbReference>
<accession>A0AAU9L632</accession>
<dbReference type="GO" id="GO:0032259">
    <property type="term" value="P:methylation"/>
    <property type="evidence" value="ECO:0007669"/>
    <property type="project" value="InterPro"/>
</dbReference>
<evidence type="ECO:0008006" key="4">
    <source>
        <dbReference type="Google" id="ProtNLM"/>
    </source>
</evidence>
<dbReference type="PANTHER" id="PTHR12829:SF4">
    <property type="entry name" value="N(6)-ADENINE-SPECIFIC METHYLTRANSFERASE METTL4"/>
    <property type="match status" value="1"/>
</dbReference>
<evidence type="ECO:0000313" key="2">
    <source>
        <dbReference type="EMBL" id="CAH0482062.1"/>
    </source>
</evidence>
<dbReference type="SUPFAM" id="SSF53335">
    <property type="entry name" value="S-adenosyl-L-methionine-dependent methyltransferases"/>
    <property type="match status" value="1"/>
</dbReference>
<reference evidence="2" key="1">
    <citation type="submission" date="2021-11" db="EMBL/GenBank/DDBJ databases">
        <authorList>
            <person name="Islam A."/>
            <person name="Islam S."/>
            <person name="Flora M.S."/>
            <person name="Rahman M."/>
            <person name="Ziaur R.M."/>
            <person name="Epstein J.H."/>
            <person name="Hassan M."/>
            <person name="Klassen M."/>
            <person name="Woodard K."/>
            <person name="Webb A."/>
            <person name="Webby R.J."/>
            <person name="El Zowalaty M.E."/>
        </authorList>
    </citation>
    <scope>NUCLEOTIDE SEQUENCE</scope>
    <source>
        <strain evidence="2">Pbs3</strain>
    </source>
</reference>
<dbReference type="PANTHER" id="PTHR12829">
    <property type="entry name" value="N6-ADENOSINE-METHYLTRANSFERASE"/>
    <property type="match status" value="1"/>
</dbReference>
<protein>
    <recommendedName>
        <fullName evidence="4">Methyltransferase-like protein 4</fullName>
    </recommendedName>
</protein>
<dbReference type="InterPro" id="IPR002052">
    <property type="entry name" value="DNA_methylase_N6_adenine_CS"/>
</dbReference>
<comment type="similarity">
    <text evidence="1">Belongs to the MT-A70-like family.</text>
</comment>
<dbReference type="Pfam" id="PF05063">
    <property type="entry name" value="MT-A70"/>
    <property type="match status" value="1"/>
</dbReference>
<dbReference type="InterPro" id="IPR029063">
    <property type="entry name" value="SAM-dependent_MTases_sf"/>
</dbReference>
<organism evidence="2 3">
    <name type="scientific">Peronospora belbahrii</name>
    <dbReference type="NCBI Taxonomy" id="622444"/>
    <lineage>
        <taxon>Eukaryota</taxon>
        <taxon>Sar</taxon>
        <taxon>Stramenopiles</taxon>
        <taxon>Oomycota</taxon>
        <taxon>Peronosporomycetes</taxon>
        <taxon>Peronosporales</taxon>
        <taxon>Peronosporaceae</taxon>
        <taxon>Peronospora</taxon>
    </lineage>
</organism>
<name>A0AAU9L632_9STRA</name>
<dbReference type="EMBL" id="CAKKTJ010000331">
    <property type="protein sequence ID" value="CAH0482062.1"/>
    <property type="molecule type" value="Genomic_DNA"/>
</dbReference>
<comment type="caution">
    <text evidence="2">The sequence shown here is derived from an EMBL/GenBank/DDBJ whole genome shotgun (WGS) entry which is preliminary data.</text>
</comment>
<dbReference type="GO" id="GO:0005634">
    <property type="term" value="C:nucleus"/>
    <property type="evidence" value="ECO:0007669"/>
    <property type="project" value="TreeGrafter"/>
</dbReference>
<gene>
    <name evidence="2" type="ORF">PBS003_LOCUS8661</name>
</gene>
<sequence>MEPKVSCVNHAALVNDYYMKHLCLREDSLQIASTAFIRPYSAKRSMETSIAAARRQQKRHVAAQRRAQRLEQLIMQGKFVPLRDQVRGALQDTFDRYGGPHFKLHVFLPSFRGTDSAETASTLEDVLNLLSKASKEKVLDDGSIHFNATNYLQVAVVNNTKIILPAGSSFAQRDVRELRQISLEKFKLIVMDPPWQNKSVLRGKQYGMFDHTDLLAIDIPHIADVDECVLAVWVTNRPRYMTYLRDQVLPFWGFTFHACWYWLKLSKNGELVTPLDSTHRLPVETLVVAYRAKDHKHEQLLRQRLGEQMRVVFSIPLRHSWKPPPECFISNDIISTSDKKVELFARELRPYWTSVGNEQVFKFQNAYMFQPML</sequence>
<dbReference type="PROSITE" id="PS00092">
    <property type="entry name" value="N6_MTASE"/>
    <property type="match status" value="1"/>
</dbReference>
<dbReference type="Proteomes" id="UP001160483">
    <property type="component" value="Unassembled WGS sequence"/>
</dbReference>
<dbReference type="GO" id="GO:0008168">
    <property type="term" value="F:methyltransferase activity"/>
    <property type="evidence" value="ECO:0007669"/>
    <property type="project" value="InterPro"/>
</dbReference>
<evidence type="ECO:0000313" key="3">
    <source>
        <dbReference type="Proteomes" id="UP001160483"/>
    </source>
</evidence>